<protein>
    <submittedName>
        <fullName evidence="2">Uncharacterized protein</fullName>
    </submittedName>
</protein>
<feature type="region of interest" description="Disordered" evidence="1">
    <location>
        <begin position="90"/>
        <end position="116"/>
    </location>
</feature>
<evidence type="ECO:0000313" key="3">
    <source>
        <dbReference type="Proteomes" id="UP001165092"/>
    </source>
</evidence>
<name>A0A9W6UHA7_9ACTN</name>
<dbReference type="EMBL" id="BSQG01000004">
    <property type="protein sequence ID" value="GLU48661.1"/>
    <property type="molecule type" value="Genomic_DNA"/>
</dbReference>
<dbReference type="RefSeq" id="WP_432707481.1">
    <property type="nucleotide sequence ID" value="NZ_BSQG01000004.1"/>
</dbReference>
<gene>
    <name evidence="2" type="ORF">Nans01_30120</name>
</gene>
<accession>A0A9W6UHA7</accession>
<keyword evidence="3" id="KW-1185">Reference proteome</keyword>
<evidence type="ECO:0000313" key="2">
    <source>
        <dbReference type="EMBL" id="GLU48661.1"/>
    </source>
</evidence>
<dbReference type="InterPro" id="IPR029063">
    <property type="entry name" value="SAM-dependent_MTases_sf"/>
</dbReference>
<dbReference type="SUPFAM" id="SSF53335">
    <property type="entry name" value="S-adenosyl-L-methionine-dependent methyltransferases"/>
    <property type="match status" value="1"/>
</dbReference>
<reference evidence="2" key="1">
    <citation type="submission" date="2023-02" db="EMBL/GenBank/DDBJ databases">
        <title>Nocardiopsis ansamitocini NBRC 112285.</title>
        <authorList>
            <person name="Ichikawa N."/>
            <person name="Sato H."/>
            <person name="Tonouchi N."/>
        </authorList>
    </citation>
    <scope>NUCLEOTIDE SEQUENCE</scope>
    <source>
        <strain evidence="2">NBRC 112285</strain>
    </source>
</reference>
<organism evidence="2 3">
    <name type="scientific">Nocardiopsis ansamitocini</name>
    <dbReference type="NCBI Taxonomy" id="1670832"/>
    <lineage>
        <taxon>Bacteria</taxon>
        <taxon>Bacillati</taxon>
        <taxon>Actinomycetota</taxon>
        <taxon>Actinomycetes</taxon>
        <taxon>Streptosporangiales</taxon>
        <taxon>Nocardiopsidaceae</taxon>
        <taxon>Nocardiopsis</taxon>
    </lineage>
</organism>
<evidence type="ECO:0000256" key="1">
    <source>
        <dbReference type="SAM" id="MobiDB-lite"/>
    </source>
</evidence>
<dbReference type="Pfam" id="PF01135">
    <property type="entry name" value="PCMT"/>
    <property type="match status" value="1"/>
</dbReference>
<sequence length="116" mass="12541">MPATPTTNAEQARQDMVDTLLQLQKEWGMTLEQAGLEPGMRVLEIGSGGYNAAPIAELVGPEGEVTTIDIDSDVTDRTRRVWVPHHDGARLRNRPLSAGDHDLGPPARGTPYSARA</sequence>
<dbReference type="AlphaFoldDB" id="A0A9W6UHA7"/>
<dbReference type="Proteomes" id="UP001165092">
    <property type="component" value="Unassembled WGS sequence"/>
</dbReference>
<proteinExistence type="predicted"/>
<comment type="caution">
    <text evidence="2">The sequence shown here is derived from an EMBL/GenBank/DDBJ whole genome shotgun (WGS) entry which is preliminary data.</text>
</comment>
<dbReference type="Gene3D" id="3.40.50.150">
    <property type="entry name" value="Vaccinia Virus protein VP39"/>
    <property type="match status" value="1"/>
</dbReference>
<dbReference type="CDD" id="cd02440">
    <property type="entry name" value="AdoMet_MTases"/>
    <property type="match status" value="1"/>
</dbReference>